<evidence type="ECO:0000256" key="3">
    <source>
        <dbReference type="ARBA" id="ARBA00022679"/>
    </source>
</evidence>
<dbReference type="Gene3D" id="1.20.120.1760">
    <property type="match status" value="1"/>
</dbReference>
<dbReference type="InterPro" id="IPR004570">
    <property type="entry name" value="Phosphatidylglycerol_P_synth"/>
</dbReference>
<name>A0ABY7AB70_9FIRM</name>
<dbReference type="PROSITE" id="PS00379">
    <property type="entry name" value="CDP_ALCOHOL_P_TRANSF"/>
    <property type="match status" value="1"/>
</dbReference>
<evidence type="ECO:0000313" key="8">
    <source>
        <dbReference type="Proteomes" id="UP001163115"/>
    </source>
</evidence>
<accession>A0ABY7AB70</accession>
<dbReference type="PIRSF" id="PIRSF000847">
    <property type="entry name" value="Phos_ph_gly_syn"/>
    <property type="match status" value="1"/>
</dbReference>
<evidence type="ECO:0000313" key="7">
    <source>
        <dbReference type="EMBL" id="WAJ22783.1"/>
    </source>
</evidence>
<keyword evidence="6" id="KW-0812">Transmembrane</keyword>
<dbReference type="Proteomes" id="UP001163115">
    <property type="component" value="Chromosome"/>
</dbReference>
<dbReference type="EMBL" id="CP113524">
    <property type="protein sequence ID" value="WAJ22783.1"/>
    <property type="molecule type" value="Genomic_DNA"/>
</dbReference>
<gene>
    <name evidence="7" type="ORF">OW255_14565</name>
</gene>
<evidence type="ECO:0000256" key="5">
    <source>
        <dbReference type="RuleBase" id="RU003750"/>
    </source>
</evidence>
<dbReference type="InterPro" id="IPR043130">
    <property type="entry name" value="CDP-OH_PTrfase_TM_dom"/>
</dbReference>
<evidence type="ECO:0000256" key="4">
    <source>
        <dbReference type="ARBA" id="ARBA00033018"/>
    </source>
</evidence>
<evidence type="ECO:0000256" key="6">
    <source>
        <dbReference type="SAM" id="Phobius"/>
    </source>
</evidence>
<comment type="function">
    <text evidence="1">This protein catalyzes the committed step to the synthesis of the acidic phospholipids.</text>
</comment>
<feature type="transmembrane region" description="Helical" evidence="6">
    <location>
        <begin position="56"/>
        <end position="80"/>
    </location>
</feature>
<dbReference type="InterPro" id="IPR048254">
    <property type="entry name" value="CDP_ALCOHOL_P_TRANSF_CS"/>
</dbReference>
<dbReference type="InterPro" id="IPR000462">
    <property type="entry name" value="CDP-OH_P_trans"/>
</dbReference>
<keyword evidence="3 5" id="KW-0808">Transferase</keyword>
<comment type="similarity">
    <text evidence="2 5">Belongs to the CDP-alcohol phosphatidyltransferase class-I family.</text>
</comment>
<proteinExistence type="inferred from homology"/>
<keyword evidence="8" id="KW-1185">Reference proteome</keyword>
<protein>
    <recommendedName>
        <fullName evidence="4">Phosphatidylglycerophosphate synthase</fullName>
    </recommendedName>
</protein>
<evidence type="ECO:0000256" key="1">
    <source>
        <dbReference type="ARBA" id="ARBA00003973"/>
    </source>
</evidence>
<feature type="transmembrane region" description="Helical" evidence="6">
    <location>
        <begin position="118"/>
        <end position="136"/>
    </location>
</feature>
<reference evidence="7" key="1">
    <citation type="submission" date="2022-11" db="EMBL/GenBank/DDBJ databases">
        <title>Lacrimispora xylanolytica sy1, complete genome.</title>
        <authorList>
            <person name="Choi S."/>
        </authorList>
    </citation>
    <scope>NUCLEOTIDE SEQUENCE</scope>
    <source>
        <strain evidence="7">Sy1</strain>
    </source>
</reference>
<sequence>MKYIPNTLSAMRILLSLLLLLTRPLSTGFFAIYFMCGLSDMLDGYFARRFGASSKFGAALDSLGDFIMILIVLYMMFPYLDLTLTIILWIGAIGGIRIASGIVSLLKYKTFVFLHTYGNKATGFLLFCFPLLFMFLGVEKAAVFLCMTATISAVEELLIQIKSKKLNQDIISIFHL</sequence>
<keyword evidence="6" id="KW-1133">Transmembrane helix</keyword>
<feature type="transmembrane region" description="Helical" evidence="6">
    <location>
        <begin position="12"/>
        <end position="35"/>
    </location>
</feature>
<evidence type="ECO:0000256" key="2">
    <source>
        <dbReference type="ARBA" id="ARBA00010441"/>
    </source>
</evidence>
<organism evidence="7 8">
    <name type="scientific">Lacrimispora xylanolytica</name>
    <dbReference type="NCBI Taxonomy" id="29375"/>
    <lineage>
        <taxon>Bacteria</taxon>
        <taxon>Bacillati</taxon>
        <taxon>Bacillota</taxon>
        <taxon>Clostridia</taxon>
        <taxon>Lachnospirales</taxon>
        <taxon>Lachnospiraceae</taxon>
        <taxon>Lacrimispora</taxon>
    </lineage>
</organism>
<keyword evidence="6" id="KW-0472">Membrane</keyword>
<dbReference type="Pfam" id="PF01066">
    <property type="entry name" value="CDP-OH_P_transf"/>
    <property type="match status" value="1"/>
</dbReference>
<feature type="transmembrane region" description="Helical" evidence="6">
    <location>
        <begin position="86"/>
        <end position="106"/>
    </location>
</feature>
<dbReference type="RefSeq" id="WP_268114470.1">
    <property type="nucleotide sequence ID" value="NZ_CP113524.1"/>
</dbReference>